<feature type="transmembrane region" description="Helical" evidence="1">
    <location>
        <begin position="16"/>
        <end position="32"/>
    </location>
</feature>
<dbReference type="EMBL" id="KZ824324">
    <property type="protein sequence ID" value="RAL07808.1"/>
    <property type="molecule type" value="Genomic_DNA"/>
</dbReference>
<keyword evidence="1" id="KW-1133">Transmembrane helix</keyword>
<dbReference type="GeneID" id="37202954"/>
<keyword evidence="1" id="KW-0812">Transmembrane</keyword>
<evidence type="ECO:0000313" key="2">
    <source>
        <dbReference type="EMBL" id="RAL07808.1"/>
    </source>
</evidence>
<keyword evidence="3" id="KW-1185">Reference proteome</keyword>
<keyword evidence="1" id="KW-0472">Membrane</keyword>
<dbReference type="Gene3D" id="3.90.180.10">
    <property type="entry name" value="Medium-chain alcohol dehydrogenases, catalytic domain"/>
    <property type="match status" value="1"/>
</dbReference>
<dbReference type="AlphaFoldDB" id="A0A395HLQ7"/>
<evidence type="ECO:0008006" key="4">
    <source>
        <dbReference type="Google" id="ProtNLM"/>
    </source>
</evidence>
<protein>
    <recommendedName>
        <fullName evidence="4">Alcohol dehydrogenase-like C-terminal domain-containing protein</fullName>
    </recommendedName>
</protein>
<dbReference type="Proteomes" id="UP000248961">
    <property type="component" value="Unassembled WGS sequence"/>
</dbReference>
<name>A0A395HLQ7_ASPHC</name>
<reference evidence="2 3" key="1">
    <citation type="submission" date="2018-02" db="EMBL/GenBank/DDBJ databases">
        <title>The genomes of Aspergillus section Nigri reveals drivers in fungal speciation.</title>
        <authorList>
            <consortium name="DOE Joint Genome Institute"/>
            <person name="Vesth T.C."/>
            <person name="Nybo J."/>
            <person name="Theobald S."/>
            <person name="Brandl J."/>
            <person name="Frisvad J.C."/>
            <person name="Nielsen K.F."/>
            <person name="Lyhne E.K."/>
            <person name="Kogle M.E."/>
            <person name="Kuo A."/>
            <person name="Riley R."/>
            <person name="Clum A."/>
            <person name="Nolan M."/>
            <person name="Lipzen A."/>
            <person name="Salamov A."/>
            <person name="Henrissat B."/>
            <person name="Wiebenga A."/>
            <person name="De vries R.P."/>
            <person name="Grigoriev I.V."/>
            <person name="Mortensen U.H."/>
            <person name="Andersen M.R."/>
            <person name="Baker S.E."/>
        </authorList>
    </citation>
    <scope>NUCLEOTIDE SEQUENCE [LARGE SCALE GENOMIC DNA]</scope>
    <source>
        <strain evidence="2 3">CBS 101889</strain>
    </source>
</reference>
<organism evidence="2 3">
    <name type="scientific">Aspergillus homomorphus (strain CBS 101889)</name>
    <dbReference type="NCBI Taxonomy" id="1450537"/>
    <lineage>
        <taxon>Eukaryota</taxon>
        <taxon>Fungi</taxon>
        <taxon>Dikarya</taxon>
        <taxon>Ascomycota</taxon>
        <taxon>Pezizomycotina</taxon>
        <taxon>Eurotiomycetes</taxon>
        <taxon>Eurotiomycetidae</taxon>
        <taxon>Eurotiales</taxon>
        <taxon>Aspergillaceae</taxon>
        <taxon>Aspergillus</taxon>
        <taxon>Aspergillus subgen. Circumdati</taxon>
    </lineage>
</organism>
<dbReference type="RefSeq" id="XP_025546962.1">
    <property type="nucleotide sequence ID" value="XM_025698665.1"/>
</dbReference>
<sequence>MAGADPIVAVDVRDDRLRVAAVLGATLWLMLLQRMLCRRAFVPFLAEQYARGEFPADELGRVYKVQDYEEAFADVREGKVIKAVLD</sequence>
<gene>
    <name evidence="2" type="ORF">BO97DRAFT_446576</name>
</gene>
<accession>A0A395HLQ7</accession>
<dbReference type="STRING" id="1450537.A0A395HLQ7"/>
<evidence type="ECO:0000313" key="3">
    <source>
        <dbReference type="Proteomes" id="UP000248961"/>
    </source>
</evidence>
<evidence type="ECO:0000256" key="1">
    <source>
        <dbReference type="SAM" id="Phobius"/>
    </source>
</evidence>
<dbReference type="OrthoDB" id="1560166at2759"/>
<dbReference type="VEuPathDB" id="FungiDB:BO97DRAFT_446576"/>
<proteinExistence type="predicted"/>